<reference evidence="3" key="1">
    <citation type="submission" date="2017-09" db="EMBL/GenBank/DDBJ databases">
        <title>Depth-based differentiation of microbial function through sediment-hosted aquifers and enrichment of novel symbionts in the deep terrestrial subsurface.</title>
        <authorList>
            <person name="Probst A.J."/>
            <person name="Ladd B."/>
            <person name="Jarett J.K."/>
            <person name="Geller-Mcgrath D.E."/>
            <person name="Sieber C.M.K."/>
            <person name="Emerson J.B."/>
            <person name="Anantharaman K."/>
            <person name="Thomas B.C."/>
            <person name="Malmstrom R."/>
            <person name="Stieglmeier M."/>
            <person name="Klingl A."/>
            <person name="Woyke T."/>
            <person name="Ryan C.M."/>
            <person name="Banfield J.F."/>
        </authorList>
    </citation>
    <scope>NUCLEOTIDE SEQUENCE [LARGE SCALE GENOMIC DNA]</scope>
</reference>
<accession>A0A2H0YSZ7</accession>
<evidence type="ECO:0000256" key="1">
    <source>
        <dbReference type="SAM" id="SignalP"/>
    </source>
</evidence>
<organism evidence="2 3">
    <name type="scientific">Candidatus Kerfeldbacteria bacterium CG08_land_8_20_14_0_20_42_7</name>
    <dbReference type="NCBI Taxonomy" id="2014245"/>
    <lineage>
        <taxon>Bacteria</taxon>
        <taxon>Candidatus Kerfeldiibacteriota</taxon>
    </lineage>
</organism>
<name>A0A2H0YSZ7_9BACT</name>
<keyword evidence="1" id="KW-0732">Signal</keyword>
<comment type="caution">
    <text evidence="2">The sequence shown here is derived from an EMBL/GenBank/DDBJ whole genome shotgun (WGS) entry which is preliminary data.</text>
</comment>
<feature type="chain" id="PRO_5013655224" description="Peptidase M23 domain-containing protein" evidence="1">
    <location>
        <begin position="30"/>
        <end position="408"/>
    </location>
</feature>
<dbReference type="EMBL" id="PEXV01000084">
    <property type="protein sequence ID" value="PIS41556.1"/>
    <property type="molecule type" value="Genomic_DNA"/>
</dbReference>
<protein>
    <recommendedName>
        <fullName evidence="4">Peptidase M23 domain-containing protein</fullName>
    </recommendedName>
</protein>
<evidence type="ECO:0008006" key="4">
    <source>
        <dbReference type="Google" id="ProtNLM"/>
    </source>
</evidence>
<proteinExistence type="predicted"/>
<dbReference type="AlphaFoldDB" id="A0A2H0YSZ7"/>
<evidence type="ECO:0000313" key="2">
    <source>
        <dbReference type="EMBL" id="PIS41556.1"/>
    </source>
</evidence>
<feature type="signal peptide" evidence="1">
    <location>
        <begin position="1"/>
        <end position="29"/>
    </location>
</feature>
<evidence type="ECO:0000313" key="3">
    <source>
        <dbReference type="Proteomes" id="UP000228711"/>
    </source>
</evidence>
<dbReference type="Proteomes" id="UP000228711">
    <property type="component" value="Unassembled WGS sequence"/>
</dbReference>
<sequence>MKKRLIFTSLPLIALVIAAFFFSTNKAHAPQDQMRENNNNPSFASIASSAELAGKHLSAERCSGMDISQLTHLPMNMADFESIIPYGFTIGSHVTPIDHQYFSPKDYNSKIDTYDVYAMADSRIVAISTRDRTAKDGTPFKDYRIVFTISCRLLYYYDLVTSLAPDLQVAYERDGNNINFEVKSGQLIGRIGEQTLDFAVWDTTKPLKGFIIPEHYLAEEWKLYTADPLDYYSDDIKTQALSKYLRTVEPRSGKIDYDIDGKLIGTWFQEGTNAYAGVSGEAGMNYWVGHLSFVPDYLDPNGFQISIGNWPEGAEQFAVRGNHPDPVTVDVDTGLVKYTLAHVQYKIGDDYWNRMALVSPITFIPEDSALGCALAELTDTRTLRFEAIPNTPCVQVIGFSDNALTYTR</sequence>
<gene>
    <name evidence="2" type="ORF">COT25_02415</name>
</gene>